<accession>A0A4Q5LUY7</accession>
<dbReference type="Proteomes" id="UP000293162">
    <property type="component" value="Unassembled WGS sequence"/>
</dbReference>
<keyword evidence="9" id="KW-1185">Reference proteome</keyword>
<evidence type="ECO:0000256" key="3">
    <source>
        <dbReference type="ARBA" id="ARBA00022475"/>
    </source>
</evidence>
<keyword evidence="2" id="KW-0813">Transport</keyword>
<feature type="transmembrane region" description="Helical" evidence="7">
    <location>
        <begin position="227"/>
        <end position="247"/>
    </location>
</feature>
<keyword evidence="4 7" id="KW-0812">Transmembrane</keyword>
<feature type="transmembrane region" description="Helical" evidence="7">
    <location>
        <begin position="107"/>
        <end position="125"/>
    </location>
</feature>
<evidence type="ECO:0000256" key="6">
    <source>
        <dbReference type="ARBA" id="ARBA00023136"/>
    </source>
</evidence>
<dbReference type="PANTHER" id="PTHR30151:SF0">
    <property type="entry name" value="ABC TRANSPORTER PERMEASE PROTEIN MJ0413-RELATED"/>
    <property type="match status" value="1"/>
</dbReference>
<evidence type="ECO:0000256" key="4">
    <source>
        <dbReference type="ARBA" id="ARBA00022692"/>
    </source>
</evidence>
<keyword evidence="6 7" id="KW-0472">Membrane</keyword>
<comment type="subcellular location">
    <subcellularLocation>
        <location evidence="1">Cell membrane</location>
        <topology evidence="1">Multi-pass membrane protein</topology>
    </subcellularLocation>
</comment>
<sequence>MEKLKNLFIPNTKNSQSTIAIMVAVQLAVFLILWTTSSFRLLPTPMEIIKSLKGLIANQNLFYELWNSTWLCLKSLFIATIISLIISYATVIPFFRPFGYLISKFRFWTLVGLSFVFTLITHSGHQLKVTLMVFGITVFFVTSMVSIIRSIPKYEFYHARTLRMNEWQVVWEVIILGRFDQVLEVIRQNFAIAWMMLTMVEGISRAEGGIGVLLLNNNKLLRLSDVFAIQLVILLMGIFLDFIIGKLREFFFPYSKMTIEK</sequence>
<dbReference type="GO" id="GO:0005886">
    <property type="term" value="C:plasma membrane"/>
    <property type="evidence" value="ECO:0007669"/>
    <property type="project" value="UniProtKB-SubCell"/>
</dbReference>
<evidence type="ECO:0000256" key="1">
    <source>
        <dbReference type="ARBA" id="ARBA00004651"/>
    </source>
</evidence>
<dbReference type="GO" id="GO:0055085">
    <property type="term" value="P:transmembrane transport"/>
    <property type="evidence" value="ECO:0007669"/>
    <property type="project" value="InterPro"/>
</dbReference>
<gene>
    <name evidence="8" type="ORF">EWM59_21565</name>
</gene>
<comment type="caution">
    <text evidence="8">The sequence shown here is derived from an EMBL/GenBank/DDBJ whole genome shotgun (WGS) entry which is preliminary data.</text>
</comment>
<feature type="transmembrane region" description="Helical" evidence="7">
    <location>
        <begin position="131"/>
        <end position="151"/>
    </location>
</feature>
<feature type="transmembrane region" description="Helical" evidence="7">
    <location>
        <begin position="21"/>
        <end position="42"/>
    </location>
</feature>
<reference evidence="8 9" key="1">
    <citation type="submission" date="2019-02" db="EMBL/GenBank/DDBJ databases">
        <title>Bacterial novel species Emticicia sp. 17J42-9 isolated from soil.</title>
        <authorList>
            <person name="Jung H.-Y."/>
        </authorList>
    </citation>
    <scope>NUCLEOTIDE SEQUENCE [LARGE SCALE GENOMIC DNA]</scope>
    <source>
        <strain evidence="8 9">17J42-9</strain>
    </source>
</reference>
<dbReference type="EMBL" id="SEWF01000043">
    <property type="protein sequence ID" value="RYU93498.1"/>
    <property type="molecule type" value="Genomic_DNA"/>
</dbReference>
<dbReference type="AlphaFoldDB" id="A0A4Q5LUY7"/>
<dbReference type="CDD" id="cd06261">
    <property type="entry name" value="TM_PBP2"/>
    <property type="match status" value="1"/>
</dbReference>
<feature type="transmembrane region" description="Helical" evidence="7">
    <location>
        <begin position="76"/>
        <end position="95"/>
    </location>
</feature>
<dbReference type="RefSeq" id="WP_130023330.1">
    <property type="nucleotide sequence ID" value="NZ_SEWF01000043.1"/>
</dbReference>
<evidence type="ECO:0000313" key="8">
    <source>
        <dbReference type="EMBL" id="RYU93498.1"/>
    </source>
</evidence>
<keyword evidence="3" id="KW-1003">Cell membrane</keyword>
<protein>
    <submittedName>
        <fullName evidence="8">Nitrate ABC transporter permease</fullName>
    </submittedName>
</protein>
<organism evidence="8 9">
    <name type="scientific">Emticicia agri</name>
    <dbReference type="NCBI Taxonomy" id="2492393"/>
    <lineage>
        <taxon>Bacteria</taxon>
        <taxon>Pseudomonadati</taxon>
        <taxon>Bacteroidota</taxon>
        <taxon>Cytophagia</taxon>
        <taxon>Cytophagales</taxon>
        <taxon>Leadbetterellaceae</taxon>
        <taxon>Emticicia</taxon>
    </lineage>
</organism>
<evidence type="ECO:0000256" key="2">
    <source>
        <dbReference type="ARBA" id="ARBA00022448"/>
    </source>
</evidence>
<name>A0A4Q5LUY7_9BACT</name>
<evidence type="ECO:0000256" key="5">
    <source>
        <dbReference type="ARBA" id="ARBA00022989"/>
    </source>
</evidence>
<proteinExistence type="predicted"/>
<evidence type="ECO:0000313" key="9">
    <source>
        <dbReference type="Proteomes" id="UP000293162"/>
    </source>
</evidence>
<dbReference type="InterPro" id="IPR000515">
    <property type="entry name" value="MetI-like"/>
</dbReference>
<keyword evidence="5 7" id="KW-1133">Transmembrane helix</keyword>
<dbReference type="Gene3D" id="1.10.3720.10">
    <property type="entry name" value="MetI-like"/>
    <property type="match status" value="1"/>
</dbReference>
<dbReference type="SUPFAM" id="SSF161098">
    <property type="entry name" value="MetI-like"/>
    <property type="match status" value="1"/>
</dbReference>
<dbReference type="OrthoDB" id="9784957at2"/>
<dbReference type="PANTHER" id="PTHR30151">
    <property type="entry name" value="ALKANE SULFONATE ABC TRANSPORTER-RELATED, MEMBRANE SUBUNIT"/>
    <property type="match status" value="1"/>
</dbReference>
<dbReference type="InterPro" id="IPR035906">
    <property type="entry name" value="MetI-like_sf"/>
</dbReference>
<evidence type="ECO:0000256" key="7">
    <source>
        <dbReference type="SAM" id="Phobius"/>
    </source>
</evidence>